<dbReference type="Pfam" id="PF23735">
    <property type="entry name" value="KIF9"/>
    <property type="match status" value="1"/>
</dbReference>
<proteinExistence type="inferred from homology"/>
<dbReference type="Gene3D" id="3.40.850.10">
    <property type="entry name" value="Kinesin motor domain"/>
    <property type="match status" value="1"/>
</dbReference>
<evidence type="ECO:0000313" key="5">
    <source>
        <dbReference type="EMBL" id="CDW78814.1"/>
    </source>
</evidence>
<keyword evidence="2" id="KW-0175">Coiled coil</keyword>
<evidence type="ECO:0000259" key="4">
    <source>
        <dbReference type="PROSITE" id="PS50067"/>
    </source>
</evidence>
<feature type="coiled-coil region" evidence="2">
    <location>
        <begin position="633"/>
        <end position="667"/>
    </location>
</feature>
<comment type="similarity">
    <text evidence="1">Belongs to the TRAFAC class myosin-kinesin ATPase superfamily. Kinesin family.</text>
</comment>
<dbReference type="Proteomes" id="UP000039865">
    <property type="component" value="Unassembled WGS sequence"/>
</dbReference>
<dbReference type="PRINTS" id="PR00380">
    <property type="entry name" value="KINESINHEAVY"/>
</dbReference>
<dbReference type="OrthoDB" id="3176171at2759"/>
<keyword evidence="1" id="KW-0547">Nucleotide-binding</keyword>
<reference evidence="5 6" key="1">
    <citation type="submission" date="2014-06" db="EMBL/GenBank/DDBJ databases">
        <authorList>
            <person name="Swart Estienne"/>
        </authorList>
    </citation>
    <scope>NUCLEOTIDE SEQUENCE [LARGE SCALE GENOMIC DNA]</scope>
    <source>
        <strain evidence="5 6">130c</strain>
    </source>
</reference>
<dbReference type="PANTHER" id="PTHR47968">
    <property type="entry name" value="CENTROMERE PROTEIN E"/>
    <property type="match status" value="1"/>
</dbReference>
<gene>
    <name evidence="5" type="primary">Contig273.g12</name>
    <name evidence="5" type="ORF">STYLEM_7798</name>
</gene>
<dbReference type="EMBL" id="CCKQ01007446">
    <property type="protein sequence ID" value="CDW78814.1"/>
    <property type="molecule type" value="Genomic_DNA"/>
</dbReference>
<dbReference type="PANTHER" id="PTHR47968:SF67">
    <property type="entry name" value="KINESIN MOTOR DOMAIN-CONTAINING PROTEIN"/>
    <property type="match status" value="1"/>
</dbReference>
<dbReference type="InterPro" id="IPR027417">
    <property type="entry name" value="P-loop_NTPase"/>
</dbReference>
<name>A0A078A9A8_STYLE</name>
<keyword evidence="1" id="KW-0505">Motor protein</keyword>
<evidence type="ECO:0000256" key="1">
    <source>
        <dbReference type="PROSITE-ProRule" id="PRU00283"/>
    </source>
</evidence>
<organism evidence="5 6">
    <name type="scientific">Stylonychia lemnae</name>
    <name type="common">Ciliate</name>
    <dbReference type="NCBI Taxonomy" id="5949"/>
    <lineage>
        <taxon>Eukaryota</taxon>
        <taxon>Sar</taxon>
        <taxon>Alveolata</taxon>
        <taxon>Ciliophora</taxon>
        <taxon>Intramacronucleata</taxon>
        <taxon>Spirotrichea</taxon>
        <taxon>Stichotrichia</taxon>
        <taxon>Sporadotrichida</taxon>
        <taxon>Oxytrichidae</taxon>
        <taxon>Stylonychinae</taxon>
        <taxon>Stylonychia</taxon>
    </lineage>
</organism>
<evidence type="ECO:0000256" key="2">
    <source>
        <dbReference type="SAM" id="Coils"/>
    </source>
</evidence>
<keyword evidence="6" id="KW-1185">Reference proteome</keyword>
<dbReference type="GO" id="GO:0005524">
    <property type="term" value="F:ATP binding"/>
    <property type="evidence" value="ECO:0007669"/>
    <property type="project" value="UniProtKB-UniRule"/>
</dbReference>
<sequence length="733" mass="83521">MSKKQSKGIEVYLRIRPSKKSYPGLILDKEGNEVQFNFPKDGQKSGNQNAKDDVYNFVFNGVLDQMTQQETVIESCFEGYNGTIFAYGQTGSGKTYTITGGAERYNDRGIIPRTISYIFNEISKRNTSSYKLNVSYLEIYNDSGYDLLDENHATKSLFDLPKVKIYELSEDQYVLKNLSVHRAENEEDALNLLFIGDTNRVVSETPKNDASTRSHCIFMIQLECQKNGEDVKTVSKLHLVDLSGSERPSQTGIDGKTLEEAKNINLSLHYLAQVIECLNEKARGNHVTHIPYRNSMMTQILRDSLGGNCKTKMIATMISRNEQVDPGVIISRLKKEVQELKAEIALLKGEDVKENLTSEDIERCNKMVQEFIDSSDPSSTIVLADRLMINQCFYHFKHIFRDMQKKKGGAGPAGFSSAPEKTSGGGPVKDDSMEVKKSQEEIQRLQILVQQRDNEIGILLNYLNKKKGDETIPGIGVQRQEESKGGQTLFQMMQNSNQDSNKKNLEVVQGGVNDNPIQKRQNQQDREMYEVQQMTNGHIHLTNEDLADRSKAFDLFRRSYRKNEAMDENRELLKQKYSRGKELGNMVNESRDQIKVLTNKIEQIRKENAMRGQVDSNGEIIQTPEELNMQQKISILKKSYQDQYQELKELKSEIERITNLLERSRQQMQNDFEKWLSVMLKQNQMANTSSINSGGINSTLNTSTGGGFNPASTDKKVNENLEAFYRARNEIYK</sequence>
<feature type="binding site" evidence="1">
    <location>
        <begin position="88"/>
        <end position="95"/>
    </location>
    <ligand>
        <name>ATP</name>
        <dbReference type="ChEBI" id="CHEBI:30616"/>
    </ligand>
</feature>
<dbReference type="OMA" id="DFDLWYQ"/>
<feature type="region of interest" description="Disordered" evidence="3">
    <location>
        <begin position="407"/>
        <end position="436"/>
    </location>
</feature>
<dbReference type="InterPro" id="IPR001752">
    <property type="entry name" value="Kinesin_motor_dom"/>
</dbReference>
<dbReference type="GO" id="GO:0003777">
    <property type="term" value="F:microtubule motor activity"/>
    <property type="evidence" value="ECO:0007669"/>
    <property type="project" value="InterPro"/>
</dbReference>
<dbReference type="GO" id="GO:0007018">
    <property type="term" value="P:microtubule-based movement"/>
    <property type="evidence" value="ECO:0007669"/>
    <property type="project" value="InterPro"/>
</dbReference>
<accession>A0A078A9A8</accession>
<protein>
    <recommendedName>
        <fullName evidence="4">Kinesin motor domain-containing protein</fullName>
    </recommendedName>
</protein>
<dbReference type="InterPro" id="IPR027640">
    <property type="entry name" value="Kinesin-like_fam"/>
</dbReference>
<feature type="domain" description="Kinesin motor" evidence="4">
    <location>
        <begin position="8"/>
        <end position="340"/>
    </location>
</feature>
<keyword evidence="1" id="KW-0067">ATP-binding</keyword>
<dbReference type="InterPro" id="IPR056524">
    <property type="entry name" value="KIF6/9_C"/>
</dbReference>
<dbReference type="Pfam" id="PF00225">
    <property type="entry name" value="Kinesin"/>
    <property type="match status" value="1"/>
</dbReference>
<evidence type="ECO:0000256" key="3">
    <source>
        <dbReference type="SAM" id="MobiDB-lite"/>
    </source>
</evidence>
<dbReference type="InParanoid" id="A0A078A9A8"/>
<dbReference type="SMART" id="SM00129">
    <property type="entry name" value="KISc"/>
    <property type="match status" value="1"/>
</dbReference>
<dbReference type="AlphaFoldDB" id="A0A078A9A8"/>
<dbReference type="GO" id="GO:0008017">
    <property type="term" value="F:microtubule binding"/>
    <property type="evidence" value="ECO:0007669"/>
    <property type="project" value="InterPro"/>
</dbReference>
<dbReference type="SUPFAM" id="SSF52540">
    <property type="entry name" value="P-loop containing nucleoside triphosphate hydrolases"/>
    <property type="match status" value="1"/>
</dbReference>
<dbReference type="InterPro" id="IPR036961">
    <property type="entry name" value="Kinesin_motor_dom_sf"/>
</dbReference>
<dbReference type="PROSITE" id="PS50067">
    <property type="entry name" value="KINESIN_MOTOR_2"/>
    <property type="match status" value="1"/>
</dbReference>
<evidence type="ECO:0000313" key="6">
    <source>
        <dbReference type="Proteomes" id="UP000039865"/>
    </source>
</evidence>